<evidence type="ECO:0000313" key="11">
    <source>
        <dbReference type="Proteomes" id="UP001465755"/>
    </source>
</evidence>
<comment type="caution">
    <text evidence="10">The sequence shown here is derived from an EMBL/GenBank/DDBJ whole genome shotgun (WGS) entry which is preliminary data.</text>
</comment>
<evidence type="ECO:0000256" key="1">
    <source>
        <dbReference type="ARBA" id="ARBA00004370"/>
    </source>
</evidence>
<feature type="transmembrane region" description="Helical" evidence="8">
    <location>
        <begin position="243"/>
        <end position="260"/>
    </location>
</feature>
<feature type="domain" description="Amino acid transporter transmembrane" evidence="9">
    <location>
        <begin position="108"/>
        <end position="465"/>
    </location>
</feature>
<feature type="transmembrane region" description="Helical" evidence="8">
    <location>
        <begin position="451"/>
        <end position="470"/>
    </location>
</feature>
<keyword evidence="5 8" id="KW-1133">Transmembrane helix</keyword>
<feature type="region of interest" description="Disordered" evidence="7">
    <location>
        <begin position="1"/>
        <end position="33"/>
    </location>
</feature>
<feature type="transmembrane region" description="Helical" evidence="8">
    <location>
        <begin position="133"/>
        <end position="164"/>
    </location>
</feature>
<sequence length="543" mass="60894">MRPDSYLGPNPAARHGPDPDALPHTNGVGSSPYGVNDAYCGDIIDKTVPIPAPDPKQAGSGDWSKDVRHTEETVDLQANDLDDVPTDNGTSKKSGLLRKATRFCSEGHTAWDAFLSVASSAVGQVILTYPYQLAIMGIIPGIFIGIGVGLLNFYTLWLLILLYLHRKKQMVKAGEWYNDVDSNGYLRRRQTTQYHDIIHFSLGGFWALIGQLLTALHIIGVAISQVVASSSSQYTINPQYSKRDWTLILGAPVLIFGLLASFRSVRLLNILALVGTNYSCLYFFVYSVHRGGHKGVVTRPPKSIQDFFLGAAVVGSAGHAIYMEMMDAMRRSRHFTISAFAGWVWNILLLLPHSIAIVLAFPQEILTQANVYAVLPNSGWKSVSVYLMLFHNISAFTLHTNPLLYMWERLIRTHHRAWYIRIPSRLPVLAAIWVLALAIPFYGTINSLFDAFCNSLTAFFLPCLAFNWYYRTEQRRKECPVQPPWIFGRWGWKPLFAINLFLLLFFLGTSTGCGIYYSLKQLISNINQFHVFAACFQCKPKKG</sequence>
<feature type="transmembrane region" description="Helical" evidence="8">
    <location>
        <begin position="197"/>
        <end position="223"/>
    </location>
</feature>
<proteinExistence type="predicted"/>
<evidence type="ECO:0000256" key="2">
    <source>
        <dbReference type="ARBA" id="ARBA00022448"/>
    </source>
</evidence>
<evidence type="ECO:0000256" key="3">
    <source>
        <dbReference type="ARBA" id="ARBA00022692"/>
    </source>
</evidence>
<evidence type="ECO:0000259" key="9">
    <source>
        <dbReference type="Pfam" id="PF01490"/>
    </source>
</evidence>
<feature type="transmembrane region" description="Helical" evidence="8">
    <location>
        <begin position="267"/>
        <end position="287"/>
    </location>
</feature>
<dbReference type="PANTHER" id="PTHR48017">
    <property type="entry name" value="OS05G0424000 PROTEIN-RELATED"/>
    <property type="match status" value="1"/>
</dbReference>
<evidence type="ECO:0000256" key="5">
    <source>
        <dbReference type="ARBA" id="ARBA00022989"/>
    </source>
</evidence>
<dbReference type="GO" id="GO:0016020">
    <property type="term" value="C:membrane"/>
    <property type="evidence" value="ECO:0007669"/>
    <property type="project" value="UniProtKB-SubCell"/>
</dbReference>
<evidence type="ECO:0000256" key="7">
    <source>
        <dbReference type="SAM" id="MobiDB-lite"/>
    </source>
</evidence>
<dbReference type="Pfam" id="PF01490">
    <property type="entry name" value="Aa_trans"/>
    <property type="match status" value="1"/>
</dbReference>
<reference evidence="10 11" key="1">
    <citation type="journal article" date="2024" name="Nat. Commun.">
        <title>Phylogenomics reveals the evolutionary origins of lichenization in chlorophyte algae.</title>
        <authorList>
            <person name="Puginier C."/>
            <person name="Libourel C."/>
            <person name="Otte J."/>
            <person name="Skaloud P."/>
            <person name="Haon M."/>
            <person name="Grisel S."/>
            <person name="Petersen M."/>
            <person name="Berrin J.G."/>
            <person name="Delaux P.M."/>
            <person name="Dal Grande F."/>
            <person name="Keller J."/>
        </authorList>
    </citation>
    <scope>NUCLEOTIDE SEQUENCE [LARGE SCALE GENOMIC DNA]</scope>
    <source>
        <strain evidence="10 11">SAG 2036</strain>
    </source>
</reference>
<keyword evidence="11" id="KW-1185">Reference proteome</keyword>
<feature type="transmembrane region" description="Helical" evidence="8">
    <location>
        <begin position="426"/>
        <end position="445"/>
    </location>
</feature>
<keyword evidence="3 8" id="KW-0812">Transmembrane</keyword>
<feature type="transmembrane region" description="Helical" evidence="8">
    <location>
        <begin position="337"/>
        <end position="363"/>
    </location>
</feature>
<evidence type="ECO:0000256" key="4">
    <source>
        <dbReference type="ARBA" id="ARBA00022970"/>
    </source>
</evidence>
<dbReference type="GO" id="GO:0006865">
    <property type="term" value="P:amino acid transport"/>
    <property type="evidence" value="ECO:0007669"/>
    <property type="project" value="UniProtKB-KW"/>
</dbReference>
<dbReference type="InterPro" id="IPR013057">
    <property type="entry name" value="AA_transpt_TM"/>
</dbReference>
<evidence type="ECO:0000256" key="6">
    <source>
        <dbReference type="ARBA" id="ARBA00023136"/>
    </source>
</evidence>
<protein>
    <recommendedName>
        <fullName evidence="9">Amino acid transporter transmembrane domain-containing protein</fullName>
    </recommendedName>
</protein>
<dbReference type="EMBL" id="JALJOQ010000121">
    <property type="protein sequence ID" value="KAK9795944.1"/>
    <property type="molecule type" value="Genomic_DNA"/>
</dbReference>
<dbReference type="Proteomes" id="UP001465755">
    <property type="component" value="Unassembled WGS sequence"/>
</dbReference>
<organism evidence="10 11">
    <name type="scientific">Symbiochloris irregularis</name>
    <dbReference type="NCBI Taxonomy" id="706552"/>
    <lineage>
        <taxon>Eukaryota</taxon>
        <taxon>Viridiplantae</taxon>
        <taxon>Chlorophyta</taxon>
        <taxon>core chlorophytes</taxon>
        <taxon>Trebouxiophyceae</taxon>
        <taxon>Trebouxiales</taxon>
        <taxon>Trebouxiaceae</taxon>
        <taxon>Symbiochloris</taxon>
    </lineage>
</organism>
<name>A0AAW1NV74_9CHLO</name>
<evidence type="ECO:0000256" key="8">
    <source>
        <dbReference type="SAM" id="Phobius"/>
    </source>
</evidence>
<keyword evidence="4" id="KW-0029">Amino-acid transport</keyword>
<evidence type="ECO:0000313" key="10">
    <source>
        <dbReference type="EMBL" id="KAK9795944.1"/>
    </source>
</evidence>
<dbReference type="AlphaFoldDB" id="A0AAW1NV74"/>
<feature type="transmembrane region" description="Helical" evidence="8">
    <location>
        <begin position="307"/>
        <end position="325"/>
    </location>
</feature>
<feature type="transmembrane region" description="Helical" evidence="8">
    <location>
        <begin position="383"/>
        <end position="405"/>
    </location>
</feature>
<feature type="transmembrane region" description="Helical" evidence="8">
    <location>
        <begin position="495"/>
        <end position="519"/>
    </location>
</feature>
<accession>A0AAW1NV74</accession>
<keyword evidence="2" id="KW-0813">Transport</keyword>
<comment type="subcellular location">
    <subcellularLocation>
        <location evidence="1">Membrane</location>
    </subcellularLocation>
</comment>
<gene>
    <name evidence="10" type="ORF">WJX73_010704</name>
</gene>
<keyword evidence="6 8" id="KW-0472">Membrane</keyword>